<dbReference type="PDB" id="6RDU">
    <property type="method" value="EM"/>
    <property type="resolution" value="3.50 A"/>
    <property type="chains" value="0=1-82"/>
</dbReference>
<dbReference type="PDB" id="6RDT">
    <property type="method" value="EM"/>
    <property type="resolution" value="3.40 A"/>
    <property type="chains" value="0=1-82"/>
</dbReference>
<dbReference type="PDB" id="6RE2">
    <property type="method" value="EM"/>
    <property type="resolution" value="3.20 A"/>
    <property type="chains" value="0=1-82"/>
</dbReference>
<sequence length="82" mass="8720">MSYSAYFAKAGFQFPAGLSALVAGIVALNVCTGRPTKGTKEISNAEYNATPIGYLQSPDQHPTAFPKVPGMKDVHGSPHHHH</sequence>
<dbReference type="EMDB" id="EMD-4818"/>
<dbReference type="PDBsum" id="6RES"/>
<dbReference type="PDBsum" id="6RDH"/>
<dbReference type="PDB" id="6RDL">
    <property type="method" value="EM"/>
    <property type="resolution" value="3.70 A"/>
    <property type="chains" value="0=1-82"/>
</dbReference>
<accession>A0A5H1ZR95</accession>
<dbReference type="PDBsum" id="6REF"/>
<dbReference type="EMDB" id="EMD-4839"/>
<dbReference type="PDB" id="6RE5">
    <property type="method" value="EM"/>
    <property type="resolution" value="3.20 A"/>
    <property type="chains" value="0=1-82"/>
</dbReference>
<dbReference type="PDB" id="6REC">
    <property type="method" value="EM"/>
    <property type="resolution" value="3.30 A"/>
    <property type="chains" value="0=1-82"/>
</dbReference>
<dbReference type="PDBsum" id="6RDR"/>
<feature type="region of interest" description="Disordered" evidence="1">
    <location>
        <begin position="53"/>
        <end position="82"/>
    </location>
</feature>
<dbReference type="PDB" id="6RDR">
    <property type="method" value="EM"/>
    <property type="resolution" value="4.10 A"/>
    <property type="chains" value="0=1-82"/>
</dbReference>
<dbReference type="EMDB" id="EMD-4845"/>
<dbReference type="PDB" id="6RD5">
    <property type="method" value="EM"/>
    <property type="resolution" value="2.69 A"/>
    <property type="chains" value="0=1-82"/>
</dbReference>
<dbReference type="PDBsum" id="6RDD"/>
<dbReference type="EMDB" id="EMD-4831"/>
<dbReference type="EMDB" id="EMD-4852"/>
<dbReference type="EMDB" id="EMD-4810"/>
<dbReference type="PDBsum" id="6RDF"/>
<evidence type="ECO:0000256" key="2">
    <source>
        <dbReference type="SAM" id="Phobius"/>
    </source>
</evidence>
<dbReference type="EMDB" id="EMD-4830"/>
<dbReference type="PDBsum" id="6REE"/>
<proteinExistence type="evidence at protein level"/>
<dbReference type="PDBsum" id="6RDX"/>
<dbReference type="EMDB" id="EMD-4822"/>
<dbReference type="PDB" id="6RD9">
    <property type="method" value="EM"/>
    <property type="resolution" value="3.00 A"/>
    <property type="chains" value="0=1-82"/>
</dbReference>
<dbReference type="PDB" id="6RDF">
    <property type="method" value="EM"/>
    <property type="resolution" value="3.20 A"/>
    <property type="chains" value="0=1-82"/>
</dbReference>
<dbReference type="EMDB" id="EMD-4808"/>
<dbReference type="PDB" id="6RE0">
    <property type="method" value="EM"/>
    <property type="resolution" value="3.60 A"/>
    <property type="chains" value="0=1-82"/>
</dbReference>
<dbReference type="EMDB" id="EMD-4827"/>
<dbReference type="PDBsum" id="6RDA"/>
<dbReference type="PDBsum" id="6RE6"/>
<dbReference type="PDBsum" id="6RE2"/>
<dbReference type="PDB" id="6RE3">
    <property type="method" value="EM"/>
    <property type="resolution" value="3.30 A"/>
    <property type="chains" value="0=1-82"/>
</dbReference>
<dbReference type="EMDB" id="EMD-4825"/>
<evidence type="ECO:0000256" key="1">
    <source>
        <dbReference type="SAM" id="MobiDB-lite"/>
    </source>
</evidence>
<dbReference type="PDB" id="6RDD">
    <property type="method" value="EM"/>
    <property type="resolution" value="3.20 A"/>
    <property type="chains" value="0=1-82"/>
</dbReference>
<dbReference type="EMDB" id="EMD-4842"/>
<dbReference type="PDBsum" id="6RE8"/>
<dbReference type="PDBsum" id="6RDO"/>
<dbReference type="PDBsum" id="6RDI"/>
<dbReference type="PDB" id="6REF">
    <property type="method" value="EM"/>
    <property type="resolution" value="3.30 A"/>
    <property type="chains" value="0=1-82"/>
</dbReference>
<dbReference type="PDB" id="9EVD">
    <property type="method" value="EM"/>
    <property type="resolution" value="5.60 A"/>
    <property type="chains" value="0=1-82"/>
</dbReference>
<dbReference type="PDBsum" id="6RE0"/>
<dbReference type="SMR" id="A0A5H1ZR95"/>
<dbReference type="PDB" id="6RDZ">
    <property type="method" value="EM"/>
    <property type="resolution" value="3.50 A"/>
    <property type="chains" value="0=1-82"/>
</dbReference>
<dbReference type="EMDB" id="EMD-4819"/>
<protein>
    <submittedName>
        <fullName evidence="3 4">ASA-10: Polytomella F-ATP synthase associated subunit 10</fullName>
    </submittedName>
</protein>
<evidence type="ECO:0000313" key="4">
    <source>
        <dbReference type="PDB" id="6RD5"/>
    </source>
</evidence>
<dbReference type="AlphaFoldDB" id="A0A5H1ZR95"/>
<dbReference type="PDB" id="6RDX">
    <property type="method" value="EM"/>
    <property type="resolution" value="3.90 A"/>
    <property type="chains" value="0=1-82"/>
</dbReference>
<dbReference type="PDB" id="6REP">
    <property type="method" value="EM"/>
    <property type="resolution" value="3.10 A"/>
    <property type="chains" value="0=1-82"/>
</dbReference>
<dbReference type="EMDB" id="EMD-4840"/>
<dbReference type="PDBsum" id="6RDZ"/>
<dbReference type="EMDB" id="EMD-4843"/>
<dbReference type="EMDB" id="EMD-4853"/>
<dbReference type="EMDB" id="EMD-4836"/>
<dbReference type="EMDB" id="EMD-4846"/>
<dbReference type="PDBsum" id="6RDT"/>
<dbReference type="PDBsum" id="6RD5"/>
<dbReference type="PDBsum" id="6RDC"/>
<dbReference type="PDB" id="6RDO">
    <property type="method" value="EM"/>
    <property type="resolution" value="3.10 A"/>
    <property type="chains" value="0=1-82"/>
</dbReference>
<keyword evidence="6 7" id="KW-0002">3D-structure</keyword>
<dbReference type="EMDB" id="EMD-4811"/>
<dbReference type="EMDB" id="EMD-4834"/>
<dbReference type="PDBsum" id="6RDW"/>
<organism evidence="5">
    <name type="scientific">Polytomella sp. Pringsheim 198.80</name>
    <dbReference type="NCBI Taxonomy" id="37502"/>
    <lineage>
        <taxon>Eukaryota</taxon>
        <taxon>Viridiplantae</taxon>
        <taxon>Chlorophyta</taxon>
        <taxon>core chlorophytes</taxon>
        <taxon>Chlorophyceae</taxon>
        <taxon>CS clade</taxon>
        <taxon>Chlamydomonadales</taxon>
        <taxon>Chlamydomonadaceae</taxon>
        <taxon>Polytomella</taxon>
    </lineage>
</organism>
<dbReference type="EMDB" id="EMD-4837"/>
<dbReference type="PDB" id="6RDK">
    <property type="method" value="EM"/>
    <property type="resolution" value="3.70 A"/>
    <property type="chains" value="0=1-82"/>
</dbReference>
<dbReference type="EMDB" id="EMD-4809"/>
<dbReference type="PDB" id="6RDQ">
    <property type="method" value="EM"/>
    <property type="resolution" value="4.00 A"/>
    <property type="chains" value="0=1-82"/>
</dbReference>
<name>A0A5H1ZR95_9CHLO</name>
<dbReference type="PDBsum" id="6RE3"/>
<dbReference type="PDBsum" id="6RDL"/>
<dbReference type="PDBsum" id="6RDU"/>
<dbReference type="EMDB" id="EMD-4849"/>
<dbReference type="PDB" id="6RDI">
    <property type="method" value="EM"/>
    <property type="resolution" value="3.20 A"/>
    <property type="chains" value="0=1-82"/>
</dbReference>
<dbReference type="PDBsum" id="6RE9"/>
<dbReference type="EMDB" id="EMD-4833"/>
<dbReference type="PDB" id="6RDN">
    <property type="method" value="EM"/>
    <property type="resolution" value="3.20 A"/>
    <property type="chains" value="0=1-82"/>
</dbReference>
<dbReference type="EMDB" id="EMD-4824"/>
<dbReference type="PDBsum" id="6RD8"/>
<dbReference type="PDB" id="6RE8">
    <property type="method" value="EM"/>
    <property type="resolution" value="3.80 A"/>
    <property type="chains" value="0=1-82"/>
</dbReference>
<evidence type="ECO:0007829" key="6">
    <source>
        <dbReference type="PDB" id="6RD4"/>
    </source>
</evidence>
<dbReference type="EMDB" id="EMD-4816"/>
<dbReference type="EMDB" id="EMD-4805"/>
<dbReference type="PDB" id="6RE6">
    <property type="method" value="EM"/>
    <property type="resolution" value="3.40 A"/>
    <property type="chains" value="0=1-82"/>
</dbReference>
<dbReference type="EMDB" id="EMD-4814"/>
<dbReference type="PDBsum" id="6REB"/>
<dbReference type="EMDB" id="EMD-4806"/>
<dbReference type="PDBsum" id="6RD4"/>
<dbReference type="PDBsum" id="6RDN"/>
<keyword evidence="2" id="KW-0472">Membrane</keyword>
<dbReference type="EMDB" id="EMD-4856"/>
<dbReference type="PDBsum" id="6REP"/>
<reference evidence="8" key="2">
    <citation type="journal article" date="2024" name="Science">
        <title>In situ structure and rotary states of mitochondrial ATP synthase in whole &amp;lt;i&amp;gt;Polytomella&amp;lt;/i&amp;gt; cells.</title>
        <authorList>
            <person name="Dietrich L."/>
            <person name="Agip A.A."/>
            <person name="Kunz C."/>
            <person name="Schwarz A."/>
            <person name="Kuhlbrandt W."/>
        </authorList>
    </citation>
    <scope>STRUCTURE BY ELECTRON MICROSCOPY (5.60 ANGSTROMS)</scope>
</reference>
<evidence type="ECO:0007829" key="8">
    <source>
        <dbReference type="PDB" id="9EVD"/>
    </source>
</evidence>
<dbReference type="PDB" id="6RD7">
    <property type="method" value="EM"/>
    <property type="resolution" value="2.73 A"/>
    <property type="chains" value="0=1-82"/>
</dbReference>
<dbReference type="PDB" id="6RDW">
    <property type="method" value="EM"/>
    <property type="resolution" value="3.80 A"/>
    <property type="chains" value="0=1-82"/>
</dbReference>
<dbReference type="EMDB" id="EMD-4855"/>
<dbReference type="PDB" id="6RE9">
    <property type="method" value="EM"/>
    <property type="resolution" value="3.90 A"/>
    <property type="chains" value="0=1-82"/>
</dbReference>
<evidence type="ECO:0000313" key="3">
    <source>
        <dbReference type="PDB" id="6RD4"/>
    </source>
</evidence>
<feature type="transmembrane region" description="Helical" evidence="2">
    <location>
        <begin position="12"/>
        <end position="31"/>
    </location>
</feature>
<reference evidence="6 7" key="1">
    <citation type="journal article" date="2019" name="Science">
        <title>Rotary substates of mitochondrial ATP synthase reveal the basis of flexible F&lt;sub&gt;1&lt;/sub&gt;-F&lt;sub&gt;o&lt;/sub&gt; coupling.</title>
        <authorList>
            <person name="Murphy B.J."/>
            <person name="Klusch N."/>
            <person name="Langer J."/>
            <person name="Mills D.J."/>
            <person name="Yildiz O."/>
            <person name="Kuhlbrandt W."/>
        </authorList>
    </citation>
    <scope>STRUCTURE BY ELECTRON MICROSCOPY (3.10 ANGSTROMS)</scope>
</reference>
<dbReference type="PDBsum" id="6RE5"/>
<dbReference type="EMDB" id="EMD-4848"/>
<dbReference type="EMDB" id="EMD-4828"/>
<dbReference type="EMDB" id="EMD-4813"/>
<dbReference type="PDBsum" id="6RET"/>
<dbReference type="PDBsum" id="6RD7"/>
<dbReference type="PDBsum" id="6RDK"/>
<dbReference type="EMDB" id="EMD-4851"/>
<dbReference type="PDB" id="6RD4">
    <property type="method" value="EM"/>
    <property type="resolution" value="2.90 A"/>
    <property type="chains" value="0=1-82"/>
</dbReference>
<dbReference type="PDBsum" id="6REC"/>
<dbReference type="PDB" id="6REE">
    <property type="method" value="EM"/>
    <property type="resolution" value="3.10 A"/>
    <property type="chains" value="0=1-82"/>
</dbReference>
<dbReference type="PDBsum" id="6RD9"/>
<dbReference type="PDB" id="6RES">
    <property type="method" value="EM"/>
    <property type="resolution" value="4.30 A"/>
    <property type="chains" value="0=1-82"/>
</dbReference>
<dbReference type="EMDB" id="EMD-4821"/>
<keyword evidence="2" id="KW-0812">Transmembrane</keyword>
<dbReference type="PDB" id="6RDH">
    <property type="method" value="EM"/>
    <property type="resolution" value="3.00 A"/>
    <property type="chains" value="0=1-82"/>
</dbReference>
<evidence type="ECO:0007829" key="7">
    <source>
        <dbReference type="PDB" id="6RD5"/>
    </source>
</evidence>
<dbReference type="PDB" id="6RD8">
    <property type="method" value="EM"/>
    <property type="resolution" value="3.08 A"/>
    <property type="chains" value="0=1-82"/>
</dbReference>
<dbReference type="PDB" id="6RDA">
    <property type="method" value="EM"/>
    <property type="resolution" value="3.04 A"/>
    <property type="chains" value="0=1-82"/>
</dbReference>
<dbReference type="PDB" id="6RET">
    <property type="method" value="EM"/>
    <property type="resolution" value="4.30 A"/>
    <property type="chains" value="0=1-82"/>
</dbReference>
<dbReference type="PDB" id="6REB">
    <property type="method" value="EM"/>
    <property type="resolution" value="3.20 A"/>
    <property type="chains" value="0=1-82"/>
</dbReference>
<keyword evidence="2" id="KW-1133">Transmembrane helix</keyword>
<dbReference type="PDB" id="6RDC">
    <property type="method" value="EM"/>
    <property type="resolution" value="3.20 A"/>
    <property type="chains" value="0=1-82"/>
</dbReference>
<dbReference type="EMDB" id="EMD-19999"/>
<dbReference type="PDBsum" id="6RDQ"/>
<evidence type="ECO:0000313" key="5">
    <source>
        <dbReference type="PDB" id="6RDO"/>
    </source>
</evidence>